<name>A0A9X3I886_9SPHI</name>
<evidence type="ECO:0000313" key="2">
    <source>
        <dbReference type="EMBL" id="MCX3264476.1"/>
    </source>
</evidence>
<dbReference type="EMBL" id="JAPJUH010000002">
    <property type="protein sequence ID" value="MCX3264476.1"/>
    <property type="molecule type" value="Genomic_DNA"/>
</dbReference>
<sequence>MKAPIIIVKKLPAAGMAIFPFILLKSERLKADKEIINHEKIHLRQQLELLIIPFYVCYIINYLINLIIYKKHHLAYRKIIFEQEAYRFEGDLNYLRNNSWYGWVKSI</sequence>
<protein>
    <submittedName>
        <fullName evidence="2">Uncharacterized protein</fullName>
    </submittedName>
</protein>
<keyword evidence="3" id="KW-1185">Reference proteome</keyword>
<evidence type="ECO:0000256" key="1">
    <source>
        <dbReference type="SAM" id="Phobius"/>
    </source>
</evidence>
<proteinExistence type="predicted"/>
<dbReference type="RefSeq" id="WP_010600838.1">
    <property type="nucleotide sequence ID" value="NZ_JAPJUH010000002.1"/>
</dbReference>
<dbReference type="AlphaFoldDB" id="A0A9X3I886"/>
<comment type="caution">
    <text evidence="2">The sequence shown here is derived from an EMBL/GenBank/DDBJ whole genome shotgun (WGS) entry which is preliminary data.</text>
</comment>
<keyword evidence="1" id="KW-0472">Membrane</keyword>
<keyword evidence="1" id="KW-0812">Transmembrane</keyword>
<feature type="transmembrane region" description="Helical" evidence="1">
    <location>
        <begin position="50"/>
        <end position="69"/>
    </location>
</feature>
<evidence type="ECO:0000313" key="3">
    <source>
        <dbReference type="Proteomes" id="UP001142592"/>
    </source>
</evidence>
<keyword evidence="1" id="KW-1133">Transmembrane helix</keyword>
<organism evidence="2 3">
    <name type="scientific">Pedobacter agri</name>
    <dbReference type="NCBI Taxonomy" id="454586"/>
    <lineage>
        <taxon>Bacteria</taxon>
        <taxon>Pseudomonadati</taxon>
        <taxon>Bacteroidota</taxon>
        <taxon>Sphingobacteriia</taxon>
        <taxon>Sphingobacteriales</taxon>
        <taxon>Sphingobacteriaceae</taxon>
        <taxon>Pedobacter</taxon>
    </lineage>
</organism>
<reference evidence="2" key="1">
    <citation type="submission" date="2022-11" db="EMBL/GenBank/DDBJ databases">
        <authorList>
            <person name="Graham C."/>
            <person name="Newman J.D."/>
        </authorList>
    </citation>
    <scope>NUCLEOTIDE SEQUENCE</scope>
    <source>
        <strain evidence="2">DSM 19486</strain>
    </source>
</reference>
<accession>A0A9X3I886</accession>
<dbReference type="Proteomes" id="UP001142592">
    <property type="component" value="Unassembled WGS sequence"/>
</dbReference>
<gene>
    <name evidence="2" type="ORF">OQZ29_06950</name>
</gene>